<dbReference type="PANTHER" id="PTHR43266">
    <property type="entry name" value="MACROLIDE-EFFLUX PROTEIN"/>
    <property type="match status" value="1"/>
</dbReference>
<feature type="transmembrane region" description="Helical" evidence="7">
    <location>
        <begin position="175"/>
        <end position="194"/>
    </location>
</feature>
<organism evidence="9 10">
    <name type="scientific">Lutispora saccharofermentans</name>
    <dbReference type="NCBI Taxonomy" id="3024236"/>
    <lineage>
        <taxon>Bacteria</taxon>
        <taxon>Bacillati</taxon>
        <taxon>Bacillota</taxon>
        <taxon>Clostridia</taxon>
        <taxon>Lutisporales</taxon>
        <taxon>Lutisporaceae</taxon>
        <taxon>Lutispora</taxon>
    </lineage>
</organism>
<dbReference type="Proteomes" id="UP001651880">
    <property type="component" value="Unassembled WGS sequence"/>
</dbReference>
<evidence type="ECO:0000256" key="7">
    <source>
        <dbReference type="SAM" id="Phobius"/>
    </source>
</evidence>
<keyword evidence="5 7" id="KW-1133">Transmembrane helix</keyword>
<feature type="transmembrane region" description="Helical" evidence="7">
    <location>
        <begin position="347"/>
        <end position="369"/>
    </location>
</feature>
<dbReference type="InterPro" id="IPR020846">
    <property type="entry name" value="MFS_dom"/>
</dbReference>
<accession>A0ABT1NGA1</accession>
<evidence type="ECO:0000256" key="4">
    <source>
        <dbReference type="ARBA" id="ARBA00022692"/>
    </source>
</evidence>
<evidence type="ECO:0000256" key="3">
    <source>
        <dbReference type="ARBA" id="ARBA00022475"/>
    </source>
</evidence>
<evidence type="ECO:0000256" key="1">
    <source>
        <dbReference type="ARBA" id="ARBA00004651"/>
    </source>
</evidence>
<dbReference type="CDD" id="cd06173">
    <property type="entry name" value="MFS_MefA_like"/>
    <property type="match status" value="1"/>
</dbReference>
<feature type="transmembrane region" description="Helical" evidence="7">
    <location>
        <begin position="255"/>
        <end position="277"/>
    </location>
</feature>
<evidence type="ECO:0000256" key="2">
    <source>
        <dbReference type="ARBA" id="ARBA00022448"/>
    </source>
</evidence>
<feature type="transmembrane region" description="Helical" evidence="7">
    <location>
        <begin position="105"/>
        <end position="131"/>
    </location>
</feature>
<proteinExistence type="predicted"/>
<protein>
    <submittedName>
        <fullName evidence="9">MFS transporter</fullName>
    </submittedName>
</protein>
<dbReference type="PANTHER" id="PTHR43266:SF10">
    <property type="entry name" value="BACILYSIN EXPORTER BACE-RELATED"/>
    <property type="match status" value="1"/>
</dbReference>
<dbReference type="SUPFAM" id="SSF103473">
    <property type="entry name" value="MFS general substrate transporter"/>
    <property type="match status" value="1"/>
</dbReference>
<keyword evidence="4 7" id="KW-0812">Transmembrane</keyword>
<feature type="transmembrane region" description="Helical" evidence="7">
    <location>
        <begin position="152"/>
        <end position="169"/>
    </location>
</feature>
<reference evidence="9 10" key="1">
    <citation type="submission" date="2021-10" db="EMBL/GenBank/DDBJ databases">
        <title>Lutispora strain m25 sp. nov., a thermophilic, non-spore-forming bacterium isolated from a lab-scale methanogenic bioreactor digesting anaerobic sludge.</title>
        <authorList>
            <person name="El Houari A."/>
            <person name="Mcdonald J."/>
        </authorList>
    </citation>
    <scope>NUCLEOTIDE SEQUENCE [LARGE SCALE GENOMIC DNA]</scope>
    <source>
        <strain evidence="10">m25</strain>
    </source>
</reference>
<dbReference type="InterPro" id="IPR036259">
    <property type="entry name" value="MFS_trans_sf"/>
</dbReference>
<keyword evidence="2" id="KW-0813">Transport</keyword>
<feature type="transmembrane region" description="Helical" evidence="7">
    <location>
        <begin position="227"/>
        <end position="249"/>
    </location>
</feature>
<gene>
    <name evidence="9" type="ORF">LJD61_11115</name>
</gene>
<dbReference type="InterPro" id="IPR011701">
    <property type="entry name" value="MFS"/>
</dbReference>
<evidence type="ECO:0000256" key="6">
    <source>
        <dbReference type="ARBA" id="ARBA00023136"/>
    </source>
</evidence>
<dbReference type="Pfam" id="PF07690">
    <property type="entry name" value="MFS_1"/>
    <property type="match status" value="1"/>
</dbReference>
<feature type="transmembrane region" description="Helical" evidence="7">
    <location>
        <begin position="289"/>
        <end position="307"/>
    </location>
</feature>
<evidence type="ECO:0000259" key="8">
    <source>
        <dbReference type="PROSITE" id="PS50850"/>
    </source>
</evidence>
<feature type="transmembrane region" description="Helical" evidence="7">
    <location>
        <begin position="375"/>
        <end position="395"/>
    </location>
</feature>
<evidence type="ECO:0000256" key="5">
    <source>
        <dbReference type="ARBA" id="ARBA00022989"/>
    </source>
</evidence>
<sequence>MIKPKNSWQKWAILFLISQCTTLFGSTLVQMAIVWYVTLETLSGAWVAAFSVCSYMPQFLISFVGGVWADRYNRKKLIILSDAMIAAITLVMFCTMPFISSGPLMLSALLIMSVIRSLGAGIQTPSVNAVIPQIVPEEHLIRYNGINATMQSIVQFAAPAAAGAILTIGTLHSTLLVDIVTAVFGIGILSYVLIPKQEAPKEKLSIFADMKIGIGYAFSDKLLAKLLIIYGLFVLLCVPAGFMAGLLVSRVYGDTYWYLTAVELVGFAGMAVGGMLMGTWGGFKSRIKTLMVGLCGFGAMAIGMGIARNFILYLVMMVLYGVALTLIQTSITTLIQEKAESSMQGRVFGLMGSMYSGFLPIGMIIFGPMADAIPLQWIMIGSGIALILIAAFIRADKTADGRSDRFINNV</sequence>
<keyword evidence="3" id="KW-1003">Cell membrane</keyword>
<keyword evidence="6 7" id="KW-0472">Membrane</keyword>
<feature type="transmembrane region" description="Helical" evidence="7">
    <location>
        <begin position="313"/>
        <end position="335"/>
    </location>
</feature>
<feature type="transmembrane region" description="Helical" evidence="7">
    <location>
        <begin position="12"/>
        <end position="37"/>
    </location>
</feature>
<feature type="domain" description="Major facilitator superfamily (MFS) profile" evidence="8">
    <location>
        <begin position="217"/>
        <end position="410"/>
    </location>
</feature>
<name>A0ABT1NGA1_9FIRM</name>
<dbReference type="Gene3D" id="1.20.1250.20">
    <property type="entry name" value="MFS general substrate transporter like domains"/>
    <property type="match status" value="1"/>
</dbReference>
<feature type="transmembrane region" description="Helical" evidence="7">
    <location>
        <begin position="77"/>
        <end position="99"/>
    </location>
</feature>
<dbReference type="PROSITE" id="PS50850">
    <property type="entry name" value="MFS"/>
    <property type="match status" value="1"/>
</dbReference>
<evidence type="ECO:0000313" key="9">
    <source>
        <dbReference type="EMBL" id="MCQ1530094.1"/>
    </source>
</evidence>
<dbReference type="EMBL" id="JAJEKE010000009">
    <property type="protein sequence ID" value="MCQ1530094.1"/>
    <property type="molecule type" value="Genomic_DNA"/>
</dbReference>
<comment type="caution">
    <text evidence="9">The sequence shown here is derived from an EMBL/GenBank/DDBJ whole genome shotgun (WGS) entry which is preliminary data.</text>
</comment>
<keyword evidence="10" id="KW-1185">Reference proteome</keyword>
<dbReference type="RefSeq" id="WP_255227614.1">
    <property type="nucleotide sequence ID" value="NZ_JAJEKE010000009.1"/>
</dbReference>
<feature type="transmembrane region" description="Helical" evidence="7">
    <location>
        <begin position="43"/>
        <end position="65"/>
    </location>
</feature>
<comment type="subcellular location">
    <subcellularLocation>
        <location evidence="1">Cell membrane</location>
        <topology evidence="1">Multi-pass membrane protein</topology>
    </subcellularLocation>
</comment>
<evidence type="ECO:0000313" key="10">
    <source>
        <dbReference type="Proteomes" id="UP001651880"/>
    </source>
</evidence>